<dbReference type="EMBL" id="CTEE01000001">
    <property type="protein sequence ID" value="CQD02148.1"/>
    <property type="molecule type" value="Genomic_DNA"/>
</dbReference>
<evidence type="ECO:0000259" key="2">
    <source>
        <dbReference type="Pfam" id="PF18879"/>
    </source>
</evidence>
<dbReference type="STRING" id="141349.BN1232_00016"/>
<evidence type="ECO:0000313" key="4">
    <source>
        <dbReference type="Proteomes" id="UP000199251"/>
    </source>
</evidence>
<feature type="region of interest" description="Disordered" evidence="1">
    <location>
        <begin position="297"/>
        <end position="398"/>
    </location>
</feature>
<dbReference type="RefSeq" id="WP_139043202.1">
    <property type="nucleotide sequence ID" value="NZ_CTEE01000001.1"/>
</dbReference>
<protein>
    <submittedName>
        <fullName evidence="3">Putative alanine and glycine rich protein</fullName>
    </submittedName>
</protein>
<gene>
    <name evidence="3" type="ORF">BN1232_00016</name>
</gene>
<evidence type="ECO:0000256" key="1">
    <source>
        <dbReference type="SAM" id="MobiDB-lite"/>
    </source>
</evidence>
<organism evidence="3 4">
    <name type="scientific">Mycobacterium lentiflavum</name>
    <dbReference type="NCBI Taxonomy" id="141349"/>
    <lineage>
        <taxon>Bacteria</taxon>
        <taxon>Bacillati</taxon>
        <taxon>Actinomycetota</taxon>
        <taxon>Actinomycetes</taxon>
        <taxon>Mycobacteriales</taxon>
        <taxon>Mycobacteriaceae</taxon>
        <taxon>Mycobacterium</taxon>
        <taxon>Mycobacterium simiae complex</taxon>
    </lineage>
</organism>
<dbReference type="Proteomes" id="UP000199251">
    <property type="component" value="Unassembled WGS sequence"/>
</dbReference>
<proteinExistence type="predicted"/>
<feature type="compositionally biased region" description="Polar residues" evidence="1">
    <location>
        <begin position="330"/>
        <end position="350"/>
    </location>
</feature>
<name>A0A0E3WAU6_MYCLN</name>
<sequence>MSWLRGAHDLAYVVGRGSPAIGAGLQQDWVTTGANMGAAAGKFTWYLRDKFDMLKTGLAKPGPTPTPTAIIDIAMVAVAALDMVNGFLAADQGGAFSTGKDRFENLRLTQELANPDPAKWDGDAAKSYAAVNDHLKNLADILQELDKQTQQCVADHAAKIQQAHRVIALSLLALQVAQAAALLMWAWPVIGPAWSVAFQSVTVSAISLTIISYEFQVMNSSGETAQKFDALANEYKSIADRAAPTGTFATIEVLGADKTYTPDLQAISDALSDFSAPPSIARLAEISSQVVSLDEQSQRGACFSDTETLDQREAEATPTAVDGPAMTGQFADSSRQVPQQLNRVSQTMGSAQPLASARQAKPARARDAAGAEAGSEEAERAPVDAAKTPEAKQTNRIR</sequence>
<dbReference type="AlphaFoldDB" id="A0A0E3WAU6"/>
<evidence type="ECO:0000313" key="3">
    <source>
        <dbReference type="EMBL" id="CQD02148.1"/>
    </source>
</evidence>
<feature type="compositionally biased region" description="Basic and acidic residues" evidence="1">
    <location>
        <begin position="377"/>
        <end position="390"/>
    </location>
</feature>
<dbReference type="Pfam" id="PF18879">
    <property type="entry name" value="EspA_EspE"/>
    <property type="match status" value="1"/>
</dbReference>
<feature type="domain" description="ESX-1 secretion-associated protein EspA/EspE-like" evidence="2">
    <location>
        <begin position="91"/>
        <end position="166"/>
    </location>
</feature>
<accession>A0A0E3WAU6</accession>
<dbReference type="InterPro" id="IPR043796">
    <property type="entry name" value="ESX-1_EspA/EspE-like"/>
</dbReference>
<dbReference type="OrthoDB" id="4722266at2"/>
<reference evidence="3 4" key="1">
    <citation type="submission" date="2015-03" db="EMBL/GenBank/DDBJ databases">
        <authorList>
            <person name="Urmite Genomes"/>
        </authorList>
    </citation>
    <scope>NUCLEOTIDE SEQUENCE [LARGE SCALE GENOMIC DNA]</scope>
    <source>
        <strain evidence="3 4">CSUR P1491</strain>
    </source>
</reference>